<keyword evidence="2" id="KW-1185">Reference proteome</keyword>
<dbReference type="EMBL" id="JAHXZN010000005">
    <property type="protein sequence ID" value="MBW6531951.1"/>
    <property type="molecule type" value="Genomic_DNA"/>
</dbReference>
<sequence>MLVRLRLPNGLEEPTPYFFDHLEIGQTVAVGALLFVVVDKLPTDEEDVDFIVALGQYRQPPG</sequence>
<protein>
    <submittedName>
        <fullName evidence="1">Uncharacterized protein</fullName>
    </submittedName>
</protein>
<evidence type="ECO:0000313" key="2">
    <source>
        <dbReference type="Proteomes" id="UP000759103"/>
    </source>
</evidence>
<dbReference type="RefSeq" id="WP_219749330.1">
    <property type="nucleotide sequence ID" value="NZ_JAHXZN010000005.1"/>
</dbReference>
<name>A0ABS7BQT4_9SPHN</name>
<proteinExistence type="predicted"/>
<dbReference type="Proteomes" id="UP000759103">
    <property type="component" value="Unassembled WGS sequence"/>
</dbReference>
<comment type="caution">
    <text evidence="1">The sequence shown here is derived from an EMBL/GenBank/DDBJ whole genome shotgun (WGS) entry which is preliminary data.</text>
</comment>
<reference evidence="1 2" key="1">
    <citation type="submission" date="2021-07" db="EMBL/GenBank/DDBJ databases">
        <title>Sphingomonas sp.</title>
        <authorList>
            <person name="Feng G."/>
            <person name="Li J."/>
            <person name="Pan M."/>
        </authorList>
    </citation>
    <scope>NUCLEOTIDE SEQUENCE [LARGE SCALE GENOMIC DNA]</scope>
    <source>
        <strain evidence="1 2">RRHST34</strain>
    </source>
</reference>
<evidence type="ECO:0000313" key="1">
    <source>
        <dbReference type="EMBL" id="MBW6531951.1"/>
    </source>
</evidence>
<organism evidence="1 2">
    <name type="scientific">Sphingomonas citri</name>
    <dbReference type="NCBI Taxonomy" id="2862499"/>
    <lineage>
        <taxon>Bacteria</taxon>
        <taxon>Pseudomonadati</taxon>
        <taxon>Pseudomonadota</taxon>
        <taxon>Alphaproteobacteria</taxon>
        <taxon>Sphingomonadales</taxon>
        <taxon>Sphingomonadaceae</taxon>
        <taxon>Sphingomonas</taxon>
    </lineage>
</organism>
<gene>
    <name evidence="1" type="ORF">KZ820_14510</name>
</gene>
<accession>A0ABS7BQT4</accession>